<protein>
    <submittedName>
        <fullName evidence="2">Uncharacterized protein</fullName>
    </submittedName>
</protein>
<reference evidence="2 3" key="1">
    <citation type="submission" date="2022-01" db="EMBL/GenBank/DDBJ databases">
        <title>A chromosomal length assembly of Cordylochernes scorpioides.</title>
        <authorList>
            <person name="Zeh D."/>
            <person name="Zeh J."/>
        </authorList>
    </citation>
    <scope>NUCLEOTIDE SEQUENCE [LARGE SCALE GENOMIC DNA]</scope>
    <source>
        <strain evidence="2">IN4F17</strain>
        <tissue evidence="2">Whole Body</tissue>
    </source>
</reference>
<organism evidence="2 3">
    <name type="scientific">Cordylochernes scorpioides</name>
    <dbReference type="NCBI Taxonomy" id="51811"/>
    <lineage>
        <taxon>Eukaryota</taxon>
        <taxon>Metazoa</taxon>
        <taxon>Ecdysozoa</taxon>
        <taxon>Arthropoda</taxon>
        <taxon>Chelicerata</taxon>
        <taxon>Arachnida</taxon>
        <taxon>Pseudoscorpiones</taxon>
        <taxon>Cheliferoidea</taxon>
        <taxon>Chernetidae</taxon>
        <taxon>Cordylochernes</taxon>
    </lineage>
</organism>
<dbReference type="PANTHER" id="PTHR45786:SF74">
    <property type="entry name" value="ATP-DEPENDENT DNA HELICASE"/>
    <property type="match status" value="1"/>
</dbReference>
<dbReference type="PANTHER" id="PTHR45786">
    <property type="entry name" value="DNA BINDING PROTEIN-LIKE"/>
    <property type="match status" value="1"/>
</dbReference>
<proteinExistence type="predicted"/>
<name>A0ABY6K9V4_9ARAC</name>
<dbReference type="Proteomes" id="UP001235939">
    <property type="component" value="Chromosome 03"/>
</dbReference>
<accession>A0ABY6K9V4</accession>
<evidence type="ECO:0000313" key="2">
    <source>
        <dbReference type="EMBL" id="UYV65485.1"/>
    </source>
</evidence>
<gene>
    <name evidence="2" type="ORF">LAZ67_3004487</name>
</gene>
<evidence type="ECO:0000313" key="3">
    <source>
        <dbReference type="Proteomes" id="UP001235939"/>
    </source>
</evidence>
<evidence type="ECO:0000256" key="1">
    <source>
        <dbReference type="SAM" id="MobiDB-lite"/>
    </source>
</evidence>
<feature type="region of interest" description="Disordered" evidence="1">
    <location>
        <begin position="1"/>
        <end position="20"/>
    </location>
</feature>
<keyword evidence="3" id="KW-1185">Reference proteome</keyword>
<dbReference type="EMBL" id="CP092865">
    <property type="protein sequence ID" value="UYV65485.1"/>
    <property type="molecule type" value="Genomic_DNA"/>
</dbReference>
<sequence>MVSSVMPRGGHGRLTPQTARRAYMTRRRNNTPNPISPVPMEYFIGGLEIVCPNCSALHFPGETVGRSCHQGKVSLPDLSSFPYEIQELMTSNSVESKYFQTKIRSYNSSLAFASMGAQDLFVTESMDRFIILTGPLHPHDNRVPSYAQLYILDSEAANNIRIAASGPLACHTHILTLLDSVLRRVNPYTSAYRKMHQVEKDKEHRACIENQKMCQVQMLIQRNHCEVAAIFVDQDGHVPSKRDIAVLPHNCGFVRISPLNHNRDPMKYSLLYPAGCRSFEDLRTVDDIVCSTSKEAAQRRGLLADDSEWDACLAEVALFQMPCQLRQLFLRQFSSSIIQTTLDHCGPNTRDILVRTFLVETLTQLVSR</sequence>